<dbReference type="InterPro" id="IPR023187">
    <property type="entry name" value="Tscrpt_reg_MarR-type_CS"/>
</dbReference>
<dbReference type="GO" id="GO:0046914">
    <property type="term" value="F:transition metal ion binding"/>
    <property type="evidence" value="ECO:0007669"/>
    <property type="project" value="InterPro"/>
</dbReference>
<dbReference type="PRINTS" id="PR00598">
    <property type="entry name" value="HTHMARR"/>
</dbReference>
<protein>
    <submittedName>
        <fullName evidence="5">DNA-binding transcriptional regulator, MarR family</fullName>
    </submittedName>
</protein>
<gene>
    <name evidence="5" type="ORF">SAMN02982931_00672</name>
</gene>
<evidence type="ECO:0000256" key="3">
    <source>
        <dbReference type="ARBA" id="ARBA00023163"/>
    </source>
</evidence>
<dbReference type="GO" id="GO:0003677">
    <property type="term" value="F:DNA binding"/>
    <property type="evidence" value="ECO:0007669"/>
    <property type="project" value="UniProtKB-KW"/>
</dbReference>
<dbReference type="STRING" id="665467.SAMN02982931_00672"/>
<reference evidence="5 6" key="1">
    <citation type="submission" date="2016-10" db="EMBL/GenBank/DDBJ databases">
        <authorList>
            <person name="de Groot N.N."/>
        </authorList>
    </citation>
    <scope>NUCLEOTIDE SEQUENCE [LARGE SCALE GENOMIC DNA]</scope>
    <source>
        <strain evidence="5 6">ATCC 35022</strain>
    </source>
</reference>
<evidence type="ECO:0000256" key="1">
    <source>
        <dbReference type="ARBA" id="ARBA00023015"/>
    </source>
</evidence>
<keyword evidence="6" id="KW-1185">Reference proteome</keyword>
<dbReference type="InterPro" id="IPR000835">
    <property type="entry name" value="HTH_MarR-typ"/>
</dbReference>
<dbReference type="PROSITE" id="PS50995">
    <property type="entry name" value="HTH_MARR_2"/>
    <property type="match status" value="1"/>
</dbReference>
<dbReference type="Pfam" id="PF01047">
    <property type="entry name" value="MarR"/>
    <property type="match status" value="1"/>
</dbReference>
<dbReference type="SUPFAM" id="SSF46785">
    <property type="entry name" value="Winged helix' DNA-binding domain"/>
    <property type="match status" value="1"/>
</dbReference>
<evidence type="ECO:0000313" key="5">
    <source>
        <dbReference type="EMBL" id="SDB08117.1"/>
    </source>
</evidence>
<organism evidence="5 6">
    <name type="scientific">Bauldia litoralis</name>
    <dbReference type="NCBI Taxonomy" id="665467"/>
    <lineage>
        <taxon>Bacteria</taxon>
        <taxon>Pseudomonadati</taxon>
        <taxon>Pseudomonadota</taxon>
        <taxon>Alphaproteobacteria</taxon>
        <taxon>Hyphomicrobiales</taxon>
        <taxon>Kaistiaceae</taxon>
        <taxon>Bauldia</taxon>
    </lineage>
</organism>
<dbReference type="InterPro" id="IPR022689">
    <property type="entry name" value="Iron_dep_repressor"/>
</dbReference>
<keyword evidence="2 5" id="KW-0238">DNA-binding</keyword>
<dbReference type="GO" id="GO:0003700">
    <property type="term" value="F:DNA-binding transcription factor activity"/>
    <property type="evidence" value="ECO:0007669"/>
    <property type="project" value="InterPro"/>
</dbReference>
<dbReference type="InterPro" id="IPR036388">
    <property type="entry name" value="WH-like_DNA-bd_sf"/>
</dbReference>
<keyword evidence="1" id="KW-0805">Transcription regulation</keyword>
<name>A0A1G6AIA0_9HYPH</name>
<dbReference type="OrthoDB" id="8448256at2"/>
<evidence type="ECO:0000259" key="4">
    <source>
        <dbReference type="PROSITE" id="PS50995"/>
    </source>
</evidence>
<sequence length="159" mass="17656">MGFDHRRTVTFRLAQAAHVYRVRAGSRLSRIELHSGQENLLKALETKDGQSMSDLASALGVQPPTVTKMISRLAAQDYVERRAAKGDGRQAMVFLTERGQKAISSIDKVWKRIEKDALAGIDDKDRKRLRKLLRQVERNLGAAANGDDKELEDKAGGDA</sequence>
<evidence type="ECO:0000313" key="6">
    <source>
        <dbReference type="Proteomes" id="UP000199071"/>
    </source>
</evidence>
<accession>A0A1G6AIA0</accession>
<dbReference type="PANTHER" id="PTHR42756:SF1">
    <property type="entry name" value="TRANSCRIPTIONAL REPRESSOR OF EMRAB OPERON"/>
    <property type="match status" value="1"/>
</dbReference>
<dbReference type="RefSeq" id="WP_090874759.1">
    <property type="nucleotide sequence ID" value="NZ_FMXQ01000001.1"/>
</dbReference>
<dbReference type="InterPro" id="IPR036390">
    <property type="entry name" value="WH_DNA-bd_sf"/>
</dbReference>
<dbReference type="AlphaFoldDB" id="A0A1G6AIA0"/>
<proteinExistence type="predicted"/>
<feature type="domain" description="HTH marR-type" evidence="4">
    <location>
        <begin position="6"/>
        <end position="138"/>
    </location>
</feature>
<dbReference type="Gene3D" id="1.10.10.10">
    <property type="entry name" value="Winged helix-like DNA-binding domain superfamily/Winged helix DNA-binding domain"/>
    <property type="match status" value="1"/>
</dbReference>
<dbReference type="SMART" id="SM00347">
    <property type="entry name" value="HTH_MARR"/>
    <property type="match status" value="1"/>
</dbReference>
<dbReference type="Proteomes" id="UP000199071">
    <property type="component" value="Unassembled WGS sequence"/>
</dbReference>
<dbReference type="PROSITE" id="PS01117">
    <property type="entry name" value="HTH_MARR_1"/>
    <property type="match status" value="1"/>
</dbReference>
<dbReference type="PANTHER" id="PTHR42756">
    <property type="entry name" value="TRANSCRIPTIONAL REGULATOR, MARR"/>
    <property type="match status" value="1"/>
</dbReference>
<evidence type="ECO:0000256" key="2">
    <source>
        <dbReference type="ARBA" id="ARBA00023125"/>
    </source>
</evidence>
<keyword evidence="3" id="KW-0804">Transcription</keyword>
<dbReference type="EMBL" id="FMXQ01000001">
    <property type="protein sequence ID" value="SDB08117.1"/>
    <property type="molecule type" value="Genomic_DNA"/>
</dbReference>
<dbReference type="SMART" id="SM00529">
    <property type="entry name" value="HTH_DTXR"/>
    <property type="match status" value="1"/>
</dbReference>